<evidence type="ECO:0000259" key="10">
    <source>
        <dbReference type="Pfam" id="PF03446"/>
    </source>
</evidence>
<dbReference type="InterPro" id="IPR013328">
    <property type="entry name" value="6PGD_dom2"/>
</dbReference>
<evidence type="ECO:0000256" key="8">
    <source>
        <dbReference type="ARBA" id="ARBA00039407"/>
    </source>
</evidence>
<evidence type="ECO:0000256" key="2">
    <source>
        <dbReference type="ARBA" id="ARBA00023002"/>
    </source>
</evidence>
<organism evidence="12 13">
    <name type="scientific">Sediminicoccus rosea</name>
    <dbReference type="NCBI Taxonomy" id="1225128"/>
    <lineage>
        <taxon>Bacteria</taxon>
        <taxon>Pseudomonadati</taxon>
        <taxon>Pseudomonadota</taxon>
        <taxon>Alphaproteobacteria</taxon>
        <taxon>Acetobacterales</taxon>
        <taxon>Roseomonadaceae</taxon>
        <taxon>Sediminicoccus</taxon>
    </lineage>
</organism>
<dbReference type="InterPro" id="IPR015815">
    <property type="entry name" value="HIBADH-related"/>
</dbReference>
<reference evidence="12 13" key="1">
    <citation type="submission" date="2023-11" db="EMBL/GenBank/DDBJ databases">
        <title>Arctic aerobic anoxygenic photoheterotroph Sediminicoccus rosea KRV36 adapts its photosynthesis to long days of polar summer.</title>
        <authorList>
            <person name="Tomasch J."/>
            <person name="Kopejtka K."/>
            <person name="Bily T."/>
            <person name="Gardiner A.T."/>
            <person name="Gardian Z."/>
            <person name="Shivaramu S."/>
            <person name="Koblizek M."/>
            <person name="Engelhardt F."/>
            <person name="Kaftan D."/>
        </authorList>
    </citation>
    <scope>NUCLEOTIDE SEQUENCE [LARGE SCALE GENOMIC DNA]</scope>
    <source>
        <strain evidence="12 13">R-30</strain>
    </source>
</reference>
<keyword evidence="3" id="KW-0520">NAD</keyword>
<evidence type="ECO:0000313" key="12">
    <source>
        <dbReference type="EMBL" id="WPB83382.1"/>
    </source>
</evidence>
<keyword evidence="1" id="KW-0521">NADP</keyword>
<evidence type="ECO:0000259" key="11">
    <source>
        <dbReference type="Pfam" id="PF14833"/>
    </source>
</evidence>
<name>A0ABZ0PD70_9PROT</name>
<dbReference type="InterPro" id="IPR036291">
    <property type="entry name" value="NAD(P)-bd_dom_sf"/>
</dbReference>
<gene>
    <name evidence="12" type="primary">ltnD</name>
    <name evidence="12" type="ORF">R9Z33_14865</name>
</gene>
<dbReference type="PANTHER" id="PTHR43060">
    <property type="entry name" value="3-HYDROXYISOBUTYRATE DEHYDROGENASE-LIKE 1, MITOCHONDRIAL-RELATED"/>
    <property type="match status" value="1"/>
</dbReference>
<dbReference type="NCBIfam" id="NF043037">
    <property type="entry name" value="ThreonDh"/>
    <property type="match status" value="1"/>
</dbReference>
<comment type="catalytic activity">
    <reaction evidence="9">
        <text>L-threonate + NAD(+) = 2-dehydro-L-erythronate + NADH + H(+)</text>
        <dbReference type="Rhea" id="RHEA:52548"/>
        <dbReference type="ChEBI" id="CHEBI:15378"/>
        <dbReference type="ChEBI" id="CHEBI:57540"/>
        <dbReference type="ChEBI" id="CHEBI:57561"/>
        <dbReference type="ChEBI" id="CHEBI:57945"/>
        <dbReference type="ChEBI" id="CHEBI:136669"/>
        <dbReference type="EC" id="1.1.1.411"/>
    </reaction>
</comment>
<accession>A0ABZ0PD70</accession>
<dbReference type="Pfam" id="PF03446">
    <property type="entry name" value="NAD_binding_2"/>
    <property type="match status" value="1"/>
</dbReference>
<evidence type="ECO:0000256" key="9">
    <source>
        <dbReference type="ARBA" id="ARBA00047312"/>
    </source>
</evidence>
<dbReference type="PANTHER" id="PTHR43060:SF17">
    <property type="entry name" value="L-THREONATE DEHYDROGENASE"/>
    <property type="match status" value="1"/>
</dbReference>
<evidence type="ECO:0000256" key="3">
    <source>
        <dbReference type="ARBA" id="ARBA00023027"/>
    </source>
</evidence>
<evidence type="ECO:0000256" key="1">
    <source>
        <dbReference type="ARBA" id="ARBA00022857"/>
    </source>
</evidence>
<comment type="function">
    <text evidence="5">Catalyzes oxidation of L-threonate to 2-oxo-tetronate. Can use either NAD(+) or NADP(+) as cosubstrate, with a preference for NAD(+).</text>
</comment>
<dbReference type="Pfam" id="PF14833">
    <property type="entry name" value="NAD_binding_11"/>
    <property type="match status" value="1"/>
</dbReference>
<feature type="domain" description="3-hydroxyisobutyrate dehydrogenase-like NAD-binding" evidence="11">
    <location>
        <begin position="162"/>
        <end position="281"/>
    </location>
</feature>
<sequence length="304" mass="30509">MKVAVIGLGSMGGGAATSALRAGLDVTGVDPSEKARNAFGNRAVARGADLDAGQDAVLVLTVNAAQAERALYSEEGAAQRLAPGGVVICSATMAPADAKRLAAEAASRGLLYLDAPVSGGAVAAREGRMTVMASGSDAAFAAAKPMLDAVAGQVWNLGAEPGQGAAMKVVHQLLAGVHIAAAAEAMALALRAGLDPHTVYGVVNGAAGASWMFKNRMAHVLAGDDTPLSAGDIFVKDLGLVEAMARESQLPVPLAAQALQLFVAQRAIGQGGRDDAFVLRVWQAIAGFALPGEPGGAEARKPEG</sequence>
<dbReference type="PROSITE" id="PS00895">
    <property type="entry name" value="3_HYDROXYISOBUT_DH"/>
    <property type="match status" value="1"/>
</dbReference>
<dbReference type="InterPro" id="IPR050006">
    <property type="entry name" value="LtnD"/>
</dbReference>
<dbReference type="RefSeq" id="WP_318647360.1">
    <property type="nucleotide sequence ID" value="NZ_CP137852.1"/>
</dbReference>
<dbReference type="InterPro" id="IPR029154">
    <property type="entry name" value="HIBADH-like_NADP-bd"/>
</dbReference>
<protein>
    <recommendedName>
        <fullName evidence="8">L-threonate dehydrogenase</fullName>
        <ecNumber evidence="7">1.1.1.411</ecNumber>
    </recommendedName>
</protein>
<evidence type="ECO:0000256" key="7">
    <source>
        <dbReference type="ARBA" id="ARBA00038870"/>
    </source>
</evidence>
<evidence type="ECO:0000256" key="4">
    <source>
        <dbReference type="ARBA" id="ARBA00023277"/>
    </source>
</evidence>
<keyword evidence="2 12" id="KW-0560">Oxidoreductase</keyword>
<dbReference type="Gene3D" id="1.10.1040.10">
    <property type="entry name" value="N-(1-d-carboxylethyl)-l-norvaline Dehydrogenase, domain 2"/>
    <property type="match status" value="1"/>
</dbReference>
<dbReference type="InterPro" id="IPR002204">
    <property type="entry name" value="3-OH-isobutyrate_DH-rel_CS"/>
</dbReference>
<evidence type="ECO:0000313" key="13">
    <source>
        <dbReference type="Proteomes" id="UP001305521"/>
    </source>
</evidence>
<dbReference type="InterPro" id="IPR006115">
    <property type="entry name" value="6PGDH_NADP-bd"/>
</dbReference>
<dbReference type="GO" id="GO:0016491">
    <property type="term" value="F:oxidoreductase activity"/>
    <property type="evidence" value="ECO:0007669"/>
    <property type="project" value="UniProtKB-KW"/>
</dbReference>
<dbReference type="InterPro" id="IPR008927">
    <property type="entry name" value="6-PGluconate_DH-like_C_sf"/>
</dbReference>
<dbReference type="Gene3D" id="3.40.50.720">
    <property type="entry name" value="NAD(P)-binding Rossmann-like Domain"/>
    <property type="match status" value="1"/>
</dbReference>
<proteinExistence type="inferred from homology"/>
<dbReference type="PIRSF" id="PIRSF000103">
    <property type="entry name" value="HIBADH"/>
    <property type="match status" value="1"/>
</dbReference>
<dbReference type="SUPFAM" id="SSF51735">
    <property type="entry name" value="NAD(P)-binding Rossmann-fold domains"/>
    <property type="match status" value="1"/>
</dbReference>
<evidence type="ECO:0000256" key="6">
    <source>
        <dbReference type="ARBA" id="ARBA00037979"/>
    </source>
</evidence>
<dbReference type="EMBL" id="CP137852">
    <property type="protein sequence ID" value="WPB83382.1"/>
    <property type="molecule type" value="Genomic_DNA"/>
</dbReference>
<keyword evidence="4" id="KW-0119">Carbohydrate metabolism</keyword>
<keyword evidence="13" id="KW-1185">Reference proteome</keyword>
<dbReference type="EC" id="1.1.1.411" evidence="7"/>
<dbReference type="Proteomes" id="UP001305521">
    <property type="component" value="Chromosome"/>
</dbReference>
<dbReference type="SUPFAM" id="SSF48179">
    <property type="entry name" value="6-phosphogluconate dehydrogenase C-terminal domain-like"/>
    <property type="match status" value="1"/>
</dbReference>
<feature type="domain" description="6-phosphogluconate dehydrogenase NADP-binding" evidence="10">
    <location>
        <begin position="2"/>
        <end position="155"/>
    </location>
</feature>
<evidence type="ECO:0000256" key="5">
    <source>
        <dbReference type="ARBA" id="ARBA00037062"/>
    </source>
</evidence>
<comment type="similarity">
    <text evidence="6">Belongs to the HIBADH-related family. L-threonate dehydrogenase subfamily.</text>
</comment>